<gene>
    <name evidence="1" type="ORF">K4L44_00980</name>
</gene>
<proteinExistence type="predicted"/>
<protein>
    <submittedName>
        <fullName evidence="1">Uncharacterized protein</fullName>
    </submittedName>
</protein>
<organism evidence="1 2">
    <name type="scientific">Halosquirtibacter laminarini</name>
    <dbReference type="NCBI Taxonomy" id="3374600"/>
    <lineage>
        <taxon>Bacteria</taxon>
        <taxon>Pseudomonadati</taxon>
        <taxon>Bacteroidota</taxon>
        <taxon>Bacteroidia</taxon>
        <taxon>Marinilabiliales</taxon>
        <taxon>Prolixibacteraceae</taxon>
        <taxon>Halosquirtibacter</taxon>
    </lineage>
</organism>
<reference evidence="1" key="1">
    <citation type="submission" date="2021-08" db="EMBL/GenBank/DDBJ databases">
        <title>Novel anaerobic bacterium isolated from sea squirt in East Sea, Republic of Korea.</title>
        <authorList>
            <person name="Nguyen T.H."/>
            <person name="Li Z."/>
            <person name="Lee Y.-J."/>
            <person name="Ko J."/>
            <person name="Kim S.-G."/>
        </authorList>
    </citation>
    <scope>NUCLEOTIDE SEQUENCE</scope>
    <source>
        <strain evidence="1">KCTC 25031</strain>
    </source>
</reference>
<keyword evidence="2" id="KW-1185">Reference proteome</keyword>
<name>A0AC61NFR5_9BACT</name>
<dbReference type="EMBL" id="CP081303">
    <property type="protein sequence ID" value="QZE14473.1"/>
    <property type="molecule type" value="Genomic_DNA"/>
</dbReference>
<evidence type="ECO:0000313" key="2">
    <source>
        <dbReference type="Proteomes" id="UP000826212"/>
    </source>
</evidence>
<dbReference type="Proteomes" id="UP000826212">
    <property type="component" value="Chromosome"/>
</dbReference>
<sequence length="223" mass="26296">MKDNSNEFNVRCKQTNGVLRLWLPICIGILFLFLLITDHIGQISVYHVLGVLAVSLLLILVDQLLVYRSSISSSKISLNDKGLYCNDLDPNMILWEDIEWFQYADQFGKISSKMVIKMKREQRLTFRIHYFLNNEEEISQYQSFYDTMKVRLPFFTKKRNVSRYHVMIQKVSKILMLLFAVILWHCSGVREGSLFVWILFITVITSSLPWCVELYLKYQSKKS</sequence>
<evidence type="ECO:0000313" key="1">
    <source>
        <dbReference type="EMBL" id="QZE14473.1"/>
    </source>
</evidence>
<accession>A0AC61NFR5</accession>